<dbReference type="GO" id="GO:0051301">
    <property type="term" value="P:cell division"/>
    <property type="evidence" value="ECO:0007669"/>
    <property type="project" value="UniProtKB-KW"/>
</dbReference>
<evidence type="ECO:0000256" key="2">
    <source>
        <dbReference type="ARBA" id="ARBA00074073"/>
    </source>
</evidence>
<dbReference type="PANTHER" id="PTHR46229">
    <property type="entry name" value="BOLA TRANSCRIPTION REGULATOR"/>
    <property type="match status" value="1"/>
</dbReference>
<dbReference type="OrthoDB" id="9801469at2"/>
<dbReference type="PANTHER" id="PTHR46229:SF2">
    <property type="entry name" value="BOLA-LIKE PROTEIN 1"/>
    <property type="match status" value="1"/>
</dbReference>
<dbReference type="Gene3D" id="3.30.300.90">
    <property type="entry name" value="BolA-like"/>
    <property type="match status" value="1"/>
</dbReference>
<keyword evidence="4" id="KW-0132">Cell division</keyword>
<evidence type="ECO:0000313" key="4">
    <source>
        <dbReference type="EMBL" id="KPD03512.1"/>
    </source>
</evidence>
<dbReference type="AlphaFoldDB" id="A0A0N0IB12"/>
<dbReference type="InterPro" id="IPR002634">
    <property type="entry name" value="BolA"/>
</dbReference>
<organism evidence="4 5">
    <name type="scientific">Moellerella wisconsensis ATCC 35017</name>
    <dbReference type="NCBI Taxonomy" id="1354267"/>
    <lineage>
        <taxon>Bacteria</taxon>
        <taxon>Pseudomonadati</taxon>
        <taxon>Pseudomonadota</taxon>
        <taxon>Gammaproteobacteria</taxon>
        <taxon>Enterobacterales</taxon>
        <taxon>Morganellaceae</taxon>
        <taxon>Moellerella</taxon>
    </lineage>
</organism>
<dbReference type="InterPro" id="IPR036065">
    <property type="entry name" value="BolA-like_sf"/>
</dbReference>
<dbReference type="EMBL" id="LGAA01000010">
    <property type="protein sequence ID" value="KPD03512.1"/>
    <property type="molecule type" value="Genomic_DNA"/>
</dbReference>
<dbReference type="SUPFAM" id="SSF82657">
    <property type="entry name" value="BolA-like"/>
    <property type="match status" value="1"/>
</dbReference>
<protein>
    <recommendedName>
        <fullName evidence="2">DNA-binding transcriptional regulator BolA</fullName>
    </recommendedName>
</protein>
<proteinExistence type="inferred from homology"/>
<evidence type="ECO:0000313" key="5">
    <source>
        <dbReference type="Proteomes" id="UP000053226"/>
    </source>
</evidence>
<sequence length="110" mass="12479">MSKQQAENLQQHIMDKLQQKFSPTFIDVINESHQHNVAPGAESHFKVIIVTERFAEQRMIARHRAIYALLAEELAGSVHALALHTYTPQEWHELQDTKLSSPACRGGGKH</sequence>
<gene>
    <name evidence="4" type="ORF">M992_1103</name>
</gene>
<name>A0A0N0IB12_9GAMM</name>
<accession>A0A0N0IB12</accession>
<keyword evidence="5" id="KW-1185">Reference proteome</keyword>
<dbReference type="GO" id="GO:0005829">
    <property type="term" value="C:cytosol"/>
    <property type="evidence" value="ECO:0007669"/>
    <property type="project" value="TreeGrafter"/>
</dbReference>
<dbReference type="NCBIfam" id="NF008638">
    <property type="entry name" value="PRK11628.1"/>
    <property type="match status" value="1"/>
</dbReference>
<reference evidence="4 5" key="1">
    <citation type="submission" date="2015-07" db="EMBL/GenBank/DDBJ databases">
        <title>ATOL: Assembling a taxonomically balanced genome-scale reconstruction of the evolutionary history of the Enterobacteriaceae.</title>
        <authorList>
            <person name="Plunkett G.III."/>
            <person name="Neeno-Eckwall E.C."/>
            <person name="Glasner J.D."/>
            <person name="Perna N.T."/>
        </authorList>
    </citation>
    <scope>NUCLEOTIDE SEQUENCE [LARGE SCALE GENOMIC DNA]</scope>
    <source>
        <strain evidence="4 5">ATCC 35017</strain>
    </source>
</reference>
<comment type="caution">
    <text evidence="4">The sequence shown here is derived from an EMBL/GenBank/DDBJ whole genome shotgun (WGS) entry which is preliminary data.</text>
</comment>
<evidence type="ECO:0000256" key="3">
    <source>
        <dbReference type="RuleBase" id="RU003860"/>
    </source>
</evidence>
<dbReference type="InterPro" id="IPR050961">
    <property type="entry name" value="BolA/IbaG_stress_morph_reg"/>
</dbReference>
<dbReference type="FunFam" id="3.30.300.90:FF:000001">
    <property type="entry name" value="Transcriptional regulator BolA"/>
    <property type="match status" value="1"/>
</dbReference>
<dbReference type="RefSeq" id="WP_053907673.1">
    <property type="nucleotide sequence ID" value="NZ_CAWMUS010000010.1"/>
</dbReference>
<dbReference type="GO" id="GO:0006351">
    <property type="term" value="P:DNA-templated transcription"/>
    <property type="evidence" value="ECO:0007669"/>
    <property type="project" value="TreeGrafter"/>
</dbReference>
<dbReference type="Pfam" id="PF01722">
    <property type="entry name" value="BolA"/>
    <property type="match status" value="1"/>
</dbReference>
<keyword evidence="4" id="KW-0131">Cell cycle</keyword>
<dbReference type="PIRSF" id="PIRSF003113">
    <property type="entry name" value="BolA"/>
    <property type="match status" value="1"/>
</dbReference>
<evidence type="ECO:0000256" key="1">
    <source>
        <dbReference type="ARBA" id="ARBA00005578"/>
    </source>
</evidence>
<dbReference type="GO" id="GO:1990229">
    <property type="term" value="C:iron-sulfur cluster assembly complex"/>
    <property type="evidence" value="ECO:0007669"/>
    <property type="project" value="UniProtKB-ARBA"/>
</dbReference>
<dbReference type="Proteomes" id="UP000053226">
    <property type="component" value="Unassembled WGS sequence"/>
</dbReference>
<comment type="similarity">
    <text evidence="1 3">Belongs to the BolA/IbaG family.</text>
</comment>